<dbReference type="OrthoDB" id="7347875at2"/>
<reference evidence="1 2" key="1">
    <citation type="submission" date="2019-03" db="EMBL/GenBank/DDBJ databases">
        <title>Genomic Encyclopedia of Type Strains, Phase IV (KMG-IV): sequencing the most valuable type-strain genomes for metagenomic binning, comparative biology and taxonomic classification.</title>
        <authorList>
            <person name="Goeker M."/>
        </authorList>
    </citation>
    <scope>NUCLEOTIDE SEQUENCE [LARGE SCALE GENOMIC DNA]</scope>
    <source>
        <strain evidence="1 2">DSM 19610</strain>
    </source>
</reference>
<evidence type="ECO:0000313" key="1">
    <source>
        <dbReference type="EMBL" id="TCK17941.1"/>
    </source>
</evidence>
<accession>A0A4R1HBG2</accession>
<sequence>MFEPIQIPFGCVMMFNVVDLKEGVTPSDVELALGEMCNVVKNTYGDDKGGFIAGQVFKYSGFVSEEGSVGEPPESDQVAAKIKQGELAIVTYWQSFEQHEKSHADKVFKEKFSALAEFCDETYELGYEMLWQGVPED</sequence>
<keyword evidence="2" id="KW-1185">Reference proteome</keyword>
<comment type="caution">
    <text evidence="1">The sequence shown here is derived from an EMBL/GenBank/DDBJ whole genome shotgun (WGS) entry which is preliminary data.</text>
</comment>
<dbReference type="RefSeq" id="WP_132971776.1">
    <property type="nucleotide sequence ID" value="NZ_SMFX01000001.1"/>
</dbReference>
<protein>
    <submittedName>
        <fullName evidence="1">Uncharacterized protein</fullName>
    </submittedName>
</protein>
<dbReference type="Proteomes" id="UP000295707">
    <property type="component" value="Unassembled WGS sequence"/>
</dbReference>
<name>A0A4R1HBG2_9GAMM</name>
<evidence type="ECO:0000313" key="2">
    <source>
        <dbReference type="Proteomes" id="UP000295707"/>
    </source>
</evidence>
<gene>
    <name evidence="1" type="ORF">DFR30_1195</name>
</gene>
<dbReference type="EMBL" id="SMFX01000001">
    <property type="protein sequence ID" value="TCK17941.1"/>
    <property type="molecule type" value="Genomic_DNA"/>
</dbReference>
<organism evidence="1 2">
    <name type="scientific">Thiogranum longum</name>
    <dbReference type="NCBI Taxonomy" id="1537524"/>
    <lineage>
        <taxon>Bacteria</taxon>
        <taxon>Pseudomonadati</taxon>
        <taxon>Pseudomonadota</taxon>
        <taxon>Gammaproteobacteria</taxon>
        <taxon>Chromatiales</taxon>
        <taxon>Ectothiorhodospiraceae</taxon>
        <taxon>Thiogranum</taxon>
    </lineage>
</organism>
<proteinExistence type="predicted"/>
<dbReference type="AlphaFoldDB" id="A0A4R1HBG2"/>